<evidence type="ECO:0000259" key="1">
    <source>
        <dbReference type="Pfam" id="PF12867"/>
    </source>
</evidence>
<proteinExistence type="predicted"/>
<evidence type="ECO:0000313" key="3">
    <source>
        <dbReference type="Proteomes" id="UP000831785"/>
    </source>
</evidence>
<reference evidence="2 3" key="1">
    <citation type="submission" date="2022-04" db="EMBL/GenBank/DDBJ databases">
        <title>Hymenobacter sp. isolated from the air.</title>
        <authorList>
            <person name="Won M."/>
            <person name="Lee C.-M."/>
            <person name="Woen H.-Y."/>
            <person name="Kwon S.-W."/>
        </authorList>
    </citation>
    <scope>NUCLEOTIDE SEQUENCE [LARGE SCALE GENOMIC DNA]</scope>
    <source>
        <strain evidence="3">5116 S-27</strain>
    </source>
</reference>
<feature type="domain" description="DinB-like" evidence="1">
    <location>
        <begin position="23"/>
        <end position="173"/>
    </location>
</feature>
<dbReference type="RefSeq" id="WP_244720794.1">
    <property type="nucleotide sequence ID" value="NZ_CP095049.1"/>
</dbReference>
<name>A0ABY4FC68_9BACT</name>
<dbReference type="SUPFAM" id="SSF109854">
    <property type="entry name" value="DinB/YfiT-like putative metalloenzymes"/>
    <property type="match status" value="1"/>
</dbReference>
<dbReference type="Gene3D" id="1.20.120.450">
    <property type="entry name" value="dinb family like domain"/>
    <property type="match status" value="1"/>
</dbReference>
<accession>A0ABY4FC68</accession>
<protein>
    <submittedName>
        <fullName evidence="2">DinB family protein</fullName>
    </submittedName>
</protein>
<gene>
    <name evidence="2" type="ORF">MUN80_05785</name>
</gene>
<keyword evidence="3" id="KW-1185">Reference proteome</keyword>
<evidence type="ECO:0000313" key="2">
    <source>
        <dbReference type="EMBL" id="UOQ54265.1"/>
    </source>
</evidence>
<organism evidence="2 3">
    <name type="scientific">Hymenobacter cellulosivorans</name>
    <dbReference type="NCBI Taxonomy" id="2932249"/>
    <lineage>
        <taxon>Bacteria</taxon>
        <taxon>Pseudomonadati</taxon>
        <taxon>Bacteroidota</taxon>
        <taxon>Cytophagia</taxon>
        <taxon>Cytophagales</taxon>
        <taxon>Hymenobacteraceae</taxon>
        <taxon>Hymenobacter</taxon>
    </lineage>
</organism>
<dbReference type="Pfam" id="PF12867">
    <property type="entry name" value="DinB_2"/>
    <property type="match status" value="1"/>
</dbReference>
<dbReference type="InterPro" id="IPR034660">
    <property type="entry name" value="DinB/YfiT-like"/>
</dbReference>
<dbReference type="EMBL" id="CP095049">
    <property type="protein sequence ID" value="UOQ54265.1"/>
    <property type="molecule type" value="Genomic_DNA"/>
</dbReference>
<dbReference type="InterPro" id="IPR024775">
    <property type="entry name" value="DinB-like"/>
</dbReference>
<dbReference type="Proteomes" id="UP000831785">
    <property type="component" value="Chromosome"/>
</dbReference>
<sequence>MLSTAFIAQLEAQVQELSATAAQQLRPLSSLQLNAKPTPTSWSVLECLEHLNRYSCFYNPALARALQSAPAAAPHQVGFSWLGRKSYDTVKPENVKPQKTIKYMNPVGSQLTGEVVEEFLQHQTQLLELLAAARTVELNRKAVRVEFFRLLKLRLGEALQFVVAHEQRHVQQALRAAQAAQHLAGPAVLVV</sequence>